<name>A0A3P6DWI3_BRAOL</name>
<reference evidence="1" key="1">
    <citation type="submission" date="2018-11" db="EMBL/GenBank/DDBJ databases">
        <authorList>
            <consortium name="Genoscope - CEA"/>
            <person name="William W."/>
        </authorList>
    </citation>
    <scope>NUCLEOTIDE SEQUENCE</scope>
</reference>
<evidence type="ECO:0008006" key="2">
    <source>
        <dbReference type="Google" id="ProtNLM"/>
    </source>
</evidence>
<protein>
    <recommendedName>
        <fullName evidence="2">Reverse transcriptase zinc-binding domain-containing protein</fullName>
    </recommendedName>
</protein>
<dbReference type="AlphaFoldDB" id="A0A3P6DWI3"/>
<gene>
    <name evidence="1" type="ORF">BOLC9T57393H</name>
</gene>
<sequence length="152" mass="17261">MDSWVWKQLLKLRQEGIKFIKSILASGRRISFWYDVWTPFGQLIHFQGQCGPSQLRVPINGLVADACSLTAWSLPPPRSDKTVELHIFLTSIQCPAYSTVADTYEWTTSTKLDAKFSALNNWQDMRLSAPVQPVRRLSGLKEQYQVTALICG</sequence>
<dbReference type="EMBL" id="LR031875">
    <property type="protein sequence ID" value="VDD32070.1"/>
    <property type="molecule type" value="Genomic_DNA"/>
</dbReference>
<evidence type="ECO:0000313" key="1">
    <source>
        <dbReference type="EMBL" id="VDD32070.1"/>
    </source>
</evidence>
<accession>A0A3P6DWI3</accession>
<organism evidence="1">
    <name type="scientific">Brassica oleracea</name>
    <name type="common">Wild cabbage</name>
    <dbReference type="NCBI Taxonomy" id="3712"/>
    <lineage>
        <taxon>Eukaryota</taxon>
        <taxon>Viridiplantae</taxon>
        <taxon>Streptophyta</taxon>
        <taxon>Embryophyta</taxon>
        <taxon>Tracheophyta</taxon>
        <taxon>Spermatophyta</taxon>
        <taxon>Magnoliopsida</taxon>
        <taxon>eudicotyledons</taxon>
        <taxon>Gunneridae</taxon>
        <taxon>Pentapetalae</taxon>
        <taxon>rosids</taxon>
        <taxon>malvids</taxon>
        <taxon>Brassicales</taxon>
        <taxon>Brassicaceae</taxon>
        <taxon>Brassiceae</taxon>
        <taxon>Brassica</taxon>
    </lineage>
</organism>
<proteinExistence type="predicted"/>